<feature type="compositionally biased region" description="Basic and acidic residues" evidence="1">
    <location>
        <begin position="654"/>
        <end position="679"/>
    </location>
</feature>
<keyword evidence="4" id="KW-1185">Reference proteome</keyword>
<evidence type="ECO:0000313" key="3">
    <source>
        <dbReference type="EMBL" id="KAG5348141.1"/>
    </source>
</evidence>
<feature type="compositionally biased region" description="Basic and acidic residues" evidence="1">
    <location>
        <begin position="426"/>
        <end position="445"/>
    </location>
</feature>
<dbReference type="GO" id="GO:0003676">
    <property type="term" value="F:nucleic acid binding"/>
    <property type="evidence" value="ECO:0007669"/>
    <property type="project" value="InterPro"/>
</dbReference>
<dbReference type="InterPro" id="IPR013087">
    <property type="entry name" value="Znf_C2H2_type"/>
</dbReference>
<dbReference type="InterPro" id="IPR056345">
    <property type="entry name" value="Znf-C2H2_CIZ1"/>
</dbReference>
<feature type="compositionally biased region" description="Acidic residues" evidence="1">
    <location>
        <begin position="835"/>
        <end position="854"/>
    </location>
</feature>
<feature type="region of interest" description="Disordered" evidence="1">
    <location>
        <begin position="892"/>
        <end position="938"/>
    </location>
</feature>
<evidence type="ECO:0000259" key="2">
    <source>
        <dbReference type="PROSITE" id="PS00028"/>
    </source>
</evidence>
<organism evidence="3 4">
    <name type="scientific">Acromyrmex charruanus</name>
    <dbReference type="NCBI Taxonomy" id="2715315"/>
    <lineage>
        <taxon>Eukaryota</taxon>
        <taxon>Metazoa</taxon>
        <taxon>Ecdysozoa</taxon>
        <taxon>Arthropoda</taxon>
        <taxon>Hexapoda</taxon>
        <taxon>Insecta</taxon>
        <taxon>Pterygota</taxon>
        <taxon>Neoptera</taxon>
        <taxon>Endopterygota</taxon>
        <taxon>Hymenoptera</taxon>
        <taxon>Apocrita</taxon>
        <taxon>Aculeata</taxon>
        <taxon>Formicoidea</taxon>
        <taxon>Formicidae</taxon>
        <taxon>Myrmicinae</taxon>
        <taxon>Acromyrmex</taxon>
    </lineage>
</organism>
<accession>A0A836KAA0</accession>
<dbReference type="Pfam" id="PF23330">
    <property type="entry name" value="zf-C2H2_14"/>
    <property type="match status" value="1"/>
</dbReference>
<feature type="non-terminal residue" evidence="3">
    <location>
        <position position="938"/>
    </location>
</feature>
<dbReference type="InterPro" id="IPR026811">
    <property type="entry name" value="CIZ1"/>
</dbReference>
<dbReference type="InterPro" id="IPR036236">
    <property type="entry name" value="Znf_C2H2_sf"/>
</dbReference>
<feature type="region of interest" description="Disordered" evidence="1">
    <location>
        <begin position="796"/>
        <end position="873"/>
    </location>
</feature>
<dbReference type="SUPFAM" id="SSF57667">
    <property type="entry name" value="beta-beta-alpha zinc fingers"/>
    <property type="match status" value="1"/>
</dbReference>
<evidence type="ECO:0000313" key="4">
    <source>
        <dbReference type="Proteomes" id="UP000669903"/>
    </source>
</evidence>
<dbReference type="SMART" id="SM00355">
    <property type="entry name" value="ZnF_C2H2"/>
    <property type="match status" value="3"/>
</dbReference>
<dbReference type="EMBL" id="JAANIC010000237">
    <property type="protein sequence ID" value="KAG5348141.1"/>
    <property type="molecule type" value="Genomic_DNA"/>
</dbReference>
<feature type="compositionally biased region" description="Basic and acidic residues" evidence="1">
    <location>
        <begin position="824"/>
        <end position="834"/>
    </location>
</feature>
<feature type="region of interest" description="Disordered" evidence="1">
    <location>
        <begin position="304"/>
        <end position="495"/>
    </location>
</feature>
<reference evidence="3" key="1">
    <citation type="submission" date="2020-03" db="EMBL/GenBank/DDBJ databases">
        <title>Relaxed selection underlies rapid genomic changes in the transitions from sociality to social parasitism in ants.</title>
        <authorList>
            <person name="Bi X."/>
        </authorList>
    </citation>
    <scope>NUCLEOTIDE SEQUENCE</scope>
    <source>
        <strain evidence="3">BGI-DK2014a</strain>
        <tissue evidence="3">Whole body</tissue>
    </source>
</reference>
<feature type="domain" description="C2H2-type" evidence="2">
    <location>
        <begin position="729"/>
        <end position="751"/>
    </location>
</feature>
<dbReference type="PANTHER" id="PTHR15491:SF9">
    <property type="entry name" value="CIP1-INTERACTING ZINC FINGER PROTEIN"/>
    <property type="match status" value="1"/>
</dbReference>
<feature type="compositionally biased region" description="Basic and acidic residues" evidence="1">
    <location>
        <begin position="896"/>
        <end position="913"/>
    </location>
</feature>
<dbReference type="PANTHER" id="PTHR15491">
    <property type="match status" value="1"/>
</dbReference>
<feature type="compositionally biased region" description="Basic and acidic residues" evidence="1">
    <location>
        <begin position="453"/>
        <end position="495"/>
    </location>
</feature>
<comment type="caution">
    <text evidence="3">The sequence shown here is derived from an EMBL/GenBank/DDBJ whole genome shotgun (WGS) entry which is preliminary data.</text>
</comment>
<gene>
    <name evidence="3" type="primary">Pep_1</name>
    <name evidence="3" type="ORF">G6Z76_0007460</name>
</gene>
<feature type="compositionally biased region" description="Basic residues" evidence="1">
    <location>
        <begin position="919"/>
        <end position="938"/>
    </location>
</feature>
<feature type="non-terminal residue" evidence="3">
    <location>
        <position position="1"/>
    </location>
</feature>
<feature type="compositionally biased region" description="Basic and acidic residues" evidence="1">
    <location>
        <begin position="397"/>
        <end position="413"/>
    </location>
</feature>
<dbReference type="PROSITE" id="PS00028">
    <property type="entry name" value="ZINC_FINGER_C2H2_1"/>
    <property type="match status" value="1"/>
</dbReference>
<feature type="compositionally biased region" description="Polar residues" evidence="1">
    <location>
        <begin position="813"/>
        <end position="823"/>
    </location>
</feature>
<dbReference type="SMART" id="SM00451">
    <property type="entry name" value="ZnF_U1"/>
    <property type="match status" value="2"/>
</dbReference>
<evidence type="ECO:0000256" key="1">
    <source>
        <dbReference type="SAM" id="MobiDB-lite"/>
    </source>
</evidence>
<protein>
    <submittedName>
        <fullName evidence="3">PEP protein</fullName>
    </submittedName>
</protein>
<feature type="region of interest" description="Disordered" evidence="1">
    <location>
        <begin position="643"/>
        <end position="684"/>
    </location>
</feature>
<proteinExistence type="predicted"/>
<dbReference type="AlphaFoldDB" id="A0A836KAA0"/>
<dbReference type="Proteomes" id="UP000669903">
    <property type="component" value="Unassembled WGS sequence"/>
</dbReference>
<dbReference type="GO" id="GO:0008270">
    <property type="term" value="F:zinc ion binding"/>
    <property type="evidence" value="ECO:0007669"/>
    <property type="project" value="InterPro"/>
</dbReference>
<sequence>MHSLNNRECGTLEAADTLLGIPDTIVKWIDVNEMRNRKVKTFNEIKALDENSTNIYCPSLIDDYYPSRSKELESLNLYDFARFWEIYLINHYRFNVKTEPEKYFYSLLLLFKPWRDLNEIKRAQKARRNTAFVRVAELIEKRENDLKTADRDKFDDNELDCNPIEADNAMKDLIDFSKIVTPIDLSQMMGGTGKSFLLKRLNIGEGLTIHRMFHLLVTHESTAKYLLQLLPVKEQSPKISRSEIHKYLGTMGGSDLWRLFDCNELLINMRQRCNNIYRDLEREIAIKIGAKQVPSLMSLGNNYSGPGPNYPTQQNYSSGRFGSNDRPARHPMKNQRPQPYNKMGNRARDGPAGRRGPSAQQSRAPQSGSQRMNGNQIQHRNDKSSKPIPASKQNQTAKKEQQDVKTSDSEKAEPPVPKSSDADESEDKKRDWKDEKNTEEVKVEQMEDEKMDDSEKNVEKSAEDSTKEAKDTSEKTEKENMKTTGKKSEVRHAESRYSEVPMNHMFCHICNKHMWDGFSFENHLRGRAHQLMMEKLDESYKLKVDLMRHELRVAEEQRELSLNNSKRRGKKVSVDFNVREYCTMCDLNFYGTLSTHRKSEKHQQLKTFLHPRCFPCLKEFPSRIEYDEHCLTPAHMKNAVQCEEQRKNKKKEKLAKGEAEVRTAEDEEKDVCNDSKNEKEEDSGEQEYITDIIENLTEKKLKIPSYKYCRQNHIFIGKSMVKEVQGFYCERCRRFMLLAEDMNAHLRSITHYRNFVAEVKSLTLNVPATESKESEQIDNEKNDEVKEDCDVHWKRRKISHDENDDDKSKEQQESSADNVNVTPKRSDGEEKYDPLEADAAESEEEENREAEEDTKETAVEDATNIQDVKPSVDEVWADMDNDNDVEMGNLIDEADEKEHVEPEKSVPKIERNHSPQMKPRGRGFVRGRGGPRARRSRR</sequence>
<name>A0A836KAA0_9HYME</name>
<dbReference type="GO" id="GO:0005634">
    <property type="term" value="C:nucleus"/>
    <property type="evidence" value="ECO:0007669"/>
    <property type="project" value="TreeGrafter"/>
</dbReference>
<dbReference type="InterPro" id="IPR003604">
    <property type="entry name" value="Matrin/U1-like-C_Znf_C2H2"/>
</dbReference>
<feature type="compositionally biased region" description="Polar residues" evidence="1">
    <location>
        <begin position="358"/>
        <end position="378"/>
    </location>
</feature>
<feature type="compositionally biased region" description="Polar residues" evidence="1">
    <location>
        <begin position="304"/>
        <end position="321"/>
    </location>
</feature>